<protein>
    <recommendedName>
        <fullName evidence="4">Transposase/invertase (TIGR01784 family)</fullName>
    </recommendedName>
</protein>
<name>A0A366MD54_9EURY</name>
<sequence length="66" mass="7605">MHMRQQADWKYQGEMTAAQDKGMNQGIKEGKKEGIIKIAKHLKSDEKDTEYIAKITGLEIKEIEKL</sequence>
<evidence type="ECO:0000256" key="1">
    <source>
        <dbReference type="SAM" id="MobiDB-lite"/>
    </source>
</evidence>
<proteinExistence type="predicted"/>
<organism evidence="2 3">
    <name type="scientific">Candidatus Methanobinarius endosymbioticus</name>
    <dbReference type="NCBI Taxonomy" id="2006182"/>
    <lineage>
        <taxon>Archaea</taxon>
        <taxon>Methanobacteriati</taxon>
        <taxon>Methanobacteriota</taxon>
        <taxon>Methanomada group</taxon>
        <taxon>Methanobacteria</taxon>
        <taxon>Methanobacteriales</taxon>
        <taxon>Methanobacteriaceae</taxon>
        <taxon>Candidatus Methanobinarius</taxon>
    </lineage>
</organism>
<reference evidence="2 3" key="1">
    <citation type="submission" date="2018-06" db="EMBL/GenBank/DDBJ databases">
        <title>Genomic insight into two independent archaeal endosymbiosis events.</title>
        <authorList>
            <person name="Lind A.E."/>
            <person name="Lewis W.H."/>
            <person name="Spang A."/>
            <person name="Guy L."/>
            <person name="Embley M.T."/>
            <person name="Ettema T.J.G."/>
        </authorList>
    </citation>
    <scope>NUCLEOTIDE SEQUENCE [LARGE SCALE GENOMIC DNA]</scope>
    <source>
        <strain evidence="2">NOE</strain>
    </source>
</reference>
<evidence type="ECO:0008006" key="4">
    <source>
        <dbReference type="Google" id="ProtNLM"/>
    </source>
</evidence>
<accession>A0A366MD54</accession>
<dbReference type="Proteomes" id="UP000253099">
    <property type="component" value="Unassembled WGS sequence"/>
</dbReference>
<keyword evidence="3" id="KW-1185">Reference proteome</keyword>
<feature type="region of interest" description="Disordered" evidence="1">
    <location>
        <begin position="1"/>
        <end position="26"/>
    </location>
</feature>
<dbReference type="AlphaFoldDB" id="A0A366MD54"/>
<comment type="caution">
    <text evidence="2">The sequence shown here is derived from an EMBL/GenBank/DDBJ whole genome shotgun (WGS) entry which is preliminary data.</text>
</comment>
<evidence type="ECO:0000313" key="2">
    <source>
        <dbReference type="EMBL" id="RBQ23977.1"/>
    </source>
</evidence>
<gene>
    <name evidence="2" type="ORF">ALNOE001_05240</name>
</gene>
<evidence type="ECO:0000313" key="3">
    <source>
        <dbReference type="Proteomes" id="UP000253099"/>
    </source>
</evidence>
<dbReference type="EMBL" id="NIZT01000012">
    <property type="protein sequence ID" value="RBQ23977.1"/>
    <property type="molecule type" value="Genomic_DNA"/>
</dbReference>